<evidence type="ECO:0000259" key="1">
    <source>
        <dbReference type="Pfam" id="PF00248"/>
    </source>
</evidence>
<dbReference type="EMBL" id="KL197709">
    <property type="protein sequence ID" value="KDQ65002.1"/>
    <property type="molecule type" value="Genomic_DNA"/>
</dbReference>
<accession>A0A067QN82</accession>
<dbReference type="OrthoDB" id="5286008at2759"/>
<dbReference type="GO" id="GO:0070485">
    <property type="term" value="P:dehydro-D-arabinono-1,4-lactone biosynthetic process"/>
    <property type="evidence" value="ECO:0007669"/>
    <property type="project" value="TreeGrafter"/>
</dbReference>
<dbReference type="GO" id="GO:0045290">
    <property type="term" value="F:D-arabinose 1-dehydrogenase [NAD(P)+] activity"/>
    <property type="evidence" value="ECO:0007669"/>
    <property type="project" value="TreeGrafter"/>
</dbReference>
<proteinExistence type="predicted"/>
<dbReference type="HOGENOM" id="CLU_023205_7_2_1"/>
<name>A0A067QN82_9AGAM</name>
<dbReference type="Proteomes" id="UP000027265">
    <property type="component" value="Unassembled WGS sequence"/>
</dbReference>
<dbReference type="InParanoid" id="A0A067QN82"/>
<organism evidence="2 3">
    <name type="scientific">Jaapia argillacea MUCL 33604</name>
    <dbReference type="NCBI Taxonomy" id="933084"/>
    <lineage>
        <taxon>Eukaryota</taxon>
        <taxon>Fungi</taxon>
        <taxon>Dikarya</taxon>
        <taxon>Basidiomycota</taxon>
        <taxon>Agaricomycotina</taxon>
        <taxon>Agaricomycetes</taxon>
        <taxon>Agaricomycetidae</taxon>
        <taxon>Jaapiales</taxon>
        <taxon>Jaapiaceae</taxon>
        <taxon>Jaapia</taxon>
    </lineage>
</organism>
<dbReference type="InterPro" id="IPR020471">
    <property type="entry name" value="AKR"/>
</dbReference>
<dbReference type="STRING" id="933084.A0A067QN82"/>
<gene>
    <name evidence="2" type="ORF">JAAARDRAFT_118719</name>
</gene>
<dbReference type="Pfam" id="PF00248">
    <property type="entry name" value="Aldo_ket_red"/>
    <property type="match status" value="1"/>
</dbReference>
<evidence type="ECO:0000313" key="3">
    <source>
        <dbReference type="Proteomes" id="UP000027265"/>
    </source>
</evidence>
<dbReference type="GO" id="GO:0005829">
    <property type="term" value="C:cytosol"/>
    <property type="evidence" value="ECO:0007669"/>
    <property type="project" value="TreeGrafter"/>
</dbReference>
<dbReference type="InterPro" id="IPR023210">
    <property type="entry name" value="NADP_OxRdtase_dom"/>
</dbReference>
<reference evidence="3" key="1">
    <citation type="journal article" date="2014" name="Proc. Natl. Acad. Sci. U.S.A.">
        <title>Extensive sampling of basidiomycete genomes demonstrates inadequacy of the white-rot/brown-rot paradigm for wood decay fungi.</title>
        <authorList>
            <person name="Riley R."/>
            <person name="Salamov A.A."/>
            <person name="Brown D.W."/>
            <person name="Nagy L.G."/>
            <person name="Floudas D."/>
            <person name="Held B.W."/>
            <person name="Levasseur A."/>
            <person name="Lombard V."/>
            <person name="Morin E."/>
            <person name="Otillar R."/>
            <person name="Lindquist E.A."/>
            <person name="Sun H."/>
            <person name="LaButti K.M."/>
            <person name="Schmutz J."/>
            <person name="Jabbour D."/>
            <person name="Luo H."/>
            <person name="Baker S.E."/>
            <person name="Pisabarro A.G."/>
            <person name="Walton J.D."/>
            <person name="Blanchette R.A."/>
            <person name="Henrissat B."/>
            <person name="Martin F."/>
            <person name="Cullen D."/>
            <person name="Hibbett D.S."/>
            <person name="Grigoriev I.V."/>
        </authorList>
    </citation>
    <scope>NUCLEOTIDE SEQUENCE [LARGE SCALE GENOMIC DNA]</scope>
    <source>
        <strain evidence="3">MUCL 33604</strain>
    </source>
</reference>
<dbReference type="Gene3D" id="3.20.20.100">
    <property type="entry name" value="NADP-dependent oxidoreductase domain"/>
    <property type="match status" value="1"/>
</dbReference>
<dbReference type="SUPFAM" id="SSF51430">
    <property type="entry name" value="NAD(P)-linked oxidoreductase"/>
    <property type="match status" value="1"/>
</dbReference>
<keyword evidence="3" id="KW-1185">Reference proteome</keyword>
<evidence type="ECO:0000313" key="2">
    <source>
        <dbReference type="EMBL" id="KDQ65002.1"/>
    </source>
</evidence>
<dbReference type="AlphaFoldDB" id="A0A067QN82"/>
<dbReference type="PANTHER" id="PTHR42686:SF1">
    <property type="entry name" value="GH17980P-RELATED"/>
    <property type="match status" value="1"/>
</dbReference>
<sequence>MVAPLGSVQPVFTFSPIESIPDEAEDKPEPGLQGSFGALELPGLVFGAAVFSGFYNSDSHISSDIPVRTVRLALRYGIRTFDTSAYYGPSEIVLGTALKALELEYPRSSYKLITKCGRYGSGPELFDYSPATIRASVQRSLSRLHTTYLDTVYLHDVEYVATAVAPRRTGNPVSALDDEKAQYGLLEGEEGKVHGEGDQKILDAIAELRKMQEEGLIKTIGITGFPLPTLLRLALLVRNTAPYKPLDVLLSYSHLCLQTSTFIKFAPQFLNRAGVSQVVTASPLSMGLLTPNSPAWHPATELMAKELKEAREKCAQWQGGLVNIALGYAIRLASNAAVPTVVGLSNLREVHENVRLWREAQHAQVDENRKALEDDILKIFADSNFLDWSWASPP</sequence>
<feature type="domain" description="NADP-dependent oxidoreductase" evidence="1">
    <location>
        <begin position="45"/>
        <end position="366"/>
    </location>
</feature>
<protein>
    <recommendedName>
        <fullName evidence="1">NADP-dependent oxidoreductase domain-containing protein</fullName>
    </recommendedName>
</protein>
<dbReference type="InterPro" id="IPR036812">
    <property type="entry name" value="NAD(P)_OxRdtase_dom_sf"/>
</dbReference>
<dbReference type="PANTHER" id="PTHR42686">
    <property type="entry name" value="GH17980P-RELATED"/>
    <property type="match status" value="1"/>
</dbReference>